<reference evidence="19 21" key="2">
    <citation type="submission" date="2023-09" db="EMBL/GenBank/DDBJ databases">
        <title>Complete-Gapless Cercospora beticola genome.</title>
        <authorList>
            <person name="Wyatt N.A."/>
            <person name="Spanner R.E."/>
            <person name="Bolton M.D."/>
        </authorList>
    </citation>
    <scope>NUCLEOTIDE SEQUENCE [LARGE SCALE GENOMIC DNA]</scope>
    <source>
        <strain evidence="19">Cb09-40</strain>
    </source>
</reference>
<reference evidence="18 20" key="1">
    <citation type="submission" date="2015-10" db="EMBL/GenBank/DDBJ databases">
        <title>The cercosporin biosynthetic gene cluster was horizontally transferred to several fungal lineages and shown to be expanded in Cercospora beticola based on microsynteny with recipient genomes.</title>
        <authorList>
            <person name="De Jonge R."/>
            <person name="Ebert M.K."/>
            <person name="Suttle J.C."/>
            <person name="Jurick Ii W.M."/>
            <person name="Secor G.A."/>
            <person name="Thomma B.P."/>
            <person name="Van De Peer Y."/>
            <person name="Bolton M.D."/>
        </authorList>
    </citation>
    <scope>NUCLEOTIDE SEQUENCE [LARGE SCALE GENOMIC DNA]</scope>
    <source>
        <strain evidence="18 20">09-40</strain>
    </source>
</reference>
<feature type="compositionally biased region" description="Basic and acidic residues" evidence="15">
    <location>
        <begin position="155"/>
        <end position="170"/>
    </location>
</feature>
<proteinExistence type="inferred from homology"/>
<keyword evidence="11 14" id="KW-0472">Membrane</keyword>
<dbReference type="InterPro" id="IPR038013">
    <property type="entry name" value="ALG11"/>
</dbReference>
<dbReference type="CDD" id="cd03806">
    <property type="entry name" value="GT4_ALG11-like"/>
    <property type="match status" value="1"/>
</dbReference>
<evidence type="ECO:0000313" key="20">
    <source>
        <dbReference type="Proteomes" id="UP000230605"/>
    </source>
</evidence>
<dbReference type="EMBL" id="LKMD01000105">
    <property type="protein sequence ID" value="PIA93810.1"/>
    <property type="molecule type" value="Genomic_DNA"/>
</dbReference>
<dbReference type="EC" id="2.4.1.131" evidence="4 14"/>
<evidence type="ECO:0000256" key="8">
    <source>
        <dbReference type="ARBA" id="ARBA00022692"/>
    </source>
</evidence>
<evidence type="ECO:0000259" key="17">
    <source>
        <dbReference type="Pfam" id="PF15924"/>
    </source>
</evidence>
<comment type="catalytic activity">
    <reaction evidence="12 14">
        <text>an alpha-D-Man-(1-&gt;3)-[alpha-D-Man-(1-&gt;6)]-beta-D-Man-(1-&gt;4)-beta-D-GlcNAc-(1-&gt;4)-alpha-D-GlcNAc-diphospho-di-trans,poly-cis-dolichol + 2 GDP-alpha-D-mannose = an alpha-D-Man-(1-&gt;2)-alpha-D-Man-(1-&gt;2)-alpha-D-Man-(1-&gt;3)-[alpha-D-Man-(1-&gt;6)]-beta-D-Man-(1-&gt;4)-beta-D-GlcNAc-(1-&gt;4)-alpha-D-GlcNAc-diphospho-di-trans,poly-cis-dolichol + 2 GDP + 2 H(+)</text>
        <dbReference type="Rhea" id="RHEA:29523"/>
        <dbReference type="Rhea" id="RHEA-COMP:19515"/>
        <dbReference type="Rhea" id="RHEA-COMP:19516"/>
        <dbReference type="ChEBI" id="CHEBI:15378"/>
        <dbReference type="ChEBI" id="CHEBI:57527"/>
        <dbReference type="ChEBI" id="CHEBI:58189"/>
        <dbReference type="ChEBI" id="CHEBI:132511"/>
        <dbReference type="ChEBI" id="CHEBI:132515"/>
        <dbReference type="EC" id="2.4.1.131"/>
    </reaction>
    <physiologicalReaction direction="left-to-right" evidence="12 14">
        <dbReference type="Rhea" id="RHEA:29524"/>
    </physiologicalReaction>
</comment>
<evidence type="ECO:0000256" key="5">
    <source>
        <dbReference type="ARBA" id="ARBA00022018"/>
    </source>
</evidence>
<evidence type="ECO:0000256" key="6">
    <source>
        <dbReference type="ARBA" id="ARBA00022676"/>
    </source>
</evidence>
<evidence type="ECO:0000256" key="7">
    <source>
        <dbReference type="ARBA" id="ARBA00022679"/>
    </source>
</evidence>
<feature type="domain" description="ALG11 mannosyltransferase N-terminal" evidence="17">
    <location>
        <begin position="185"/>
        <end position="392"/>
    </location>
</feature>
<feature type="domain" description="Glycosyl transferase family 1" evidence="16">
    <location>
        <begin position="429"/>
        <end position="592"/>
    </location>
</feature>
<dbReference type="SUPFAM" id="SSF53756">
    <property type="entry name" value="UDP-Glycosyltransferase/glycogen phosphorylase"/>
    <property type="match status" value="1"/>
</dbReference>
<dbReference type="GO" id="GO:0005789">
    <property type="term" value="C:endoplasmic reticulum membrane"/>
    <property type="evidence" value="ECO:0007669"/>
    <property type="project" value="UniProtKB-SubCell"/>
</dbReference>
<dbReference type="EMBL" id="CP134187">
    <property type="protein sequence ID" value="WPB02487.1"/>
    <property type="molecule type" value="Genomic_DNA"/>
</dbReference>
<comment type="subcellular location">
    <subcellularLocation>
        <location evidence="1">Endoplasmic reticulum membrane</location>
        <topology evidence="1">Single-pass membrane protein</topology>
    </subcellularLocation>
</comment>
<keyword evidence="9 14" id="KW-0256">Endoplasmic reticulum</keyword>
<feature type="compositionally biased region" description="Basic and acidic residues" evidence="15">
    <location>
        <begin position="126"/>
        <end position="141"/>
    </location>
</feature>
<evidence type="ECO:0000313" key="18">
    <source>
        <dbReference type="EMBL" id="PIA93810.1"/>
    </source>
</evidence>
<evidence type="ECO:0000256" key="10">
    <source>
        <dbReference type="ARBA" id="ARBA00022989"/>
    </source>
</evidence>
<sequence>MPSPPCGLRCLPHSTACSPLKDDTNAVSDTNRLSVLPQYAYAAAARSPRCIQRSLEAVLAPTQTQRAQALHPSLAALMAVFTILSLLLGVVVLGSLLPLGIYQVGKIIGLVIKSKTQHRKDILLERAEKEQREQEKTDKVGRKTAASSSSSLSSEWDKVSDEDGDDRERTPVPSSSASFDSHFNGVIGFFHPFCNAGGGGERVLFAAILATQRRYPNALCAVYTGDNDATREQILANVRDRFDIDLNPAKVVFLYLQTRDWVLASRWPHFTLLGQSIGSLILGWDAFNLLVPEIFVDTMGYGFVLALCRFLFPKVPTGAYVHYPTISTDMLQSLHNTTGNQGLNAGQGSGWKGRAKQTYWECFASLYRWVGGSVDVVMTNSTWTQNHISELWGRARTKQNMKHPIQVVYPPCPVEEFQKRIPVDAASEKSRTNNILYIAQFRPEKKHEDIIKAFHLFLKEHYGTASAEERPKLILVGSVRNDTDDEKKVYKLRLQAQEVKDSVEFVVNAKYSQVVEYLKSSSVGVNGMWNEHFGIGVVEYQAAGLIAVVNDSGGPKYDIVVEIDGKPTGFHASTPEEFASGFHKALSLSPKEAFAMRLRARQSSLRFSEQVFAEAWLGQLACLIALQLPSRNCSGVVS</sequence>
<dbReference type="Proteomes" id="UP000230605">
    <property type="component" value="Chromosome 4"/>
</dbReference>
<accession>A0A2G5HMP3</accession>
<comment type="similarity">
    <text evidence="3 14">Belongs to the glycosyltransferase group 1 family. Glycosyltransferase 4 subfamily.</text>
</comment>
<evidence type="ECO:0000256" key="15">
    <source>
        <dbReference type="SAM" id="MobiDB-lite"/>
    </source>
</evidence>
<keyword evidence="8 14" id="KW-0812">Transmembrane</keyword>
<organism evidence="18 20">
    <name type="scientific">Cercospora beticola</name>
    <name type="common">Sugarbeet leaf spot fungus</name>
    <dbReference type="NCBI Taxonomy" id="122368"/>
    <lineage>
        <taxon>Eukaryota</taxon>
        <taxon>Fungi</taxon>
        <taxon>Dikarya</taxon>
        <taxon>Ascomycota</taxon>
        <taxon>Pezizomycotina</taxon>
        <taxon>Dothideomycetes</taxon>
        <taxon>Dothideomycetidae</taxon>
        <taxon>Mycosphaerellales</taxon>
        <taxon>Mycosphaerellaceae</taxon>
        <taxon>Cercospora</taxon>
    </lineage>
</organism>
<feature type="transmembrane region" description="Helical" evidence="14">
    <location>
        <begin position="74"/>
        <end position="97"/>
    </location>
</feature>
<dbReference type="InterPro" id="IPR001296">
    <property type="entry name" value="Glyco_trans_1"/>
</dbReference>
<dbReference type="Proteomes" id="UP001302367">
    <property type="component" value="Chromosome 4"/>
</dbReference>
<dbReference type="GO" id="GO:0004377">
    <property type="term" value="F:GDP-Man:Man(3)GlcNAc(2)-PP-Dol alpha-1,2-mannosyltransferase activity"/>
    <property type="evidence" value="ECO:0007669"/>
    <property type="project" value="UniProtKB-UniRule"/>
</dbReference>
<evidence type="ECO:0000256" key="1">
    <source>
        <dbReference type="ARBA" id="ARBA00004389"/>
    </source>
</evidence>
<dbReference type="Gene3D" id="3.40.50.2000">
    <property type="entry name" value="Glycogen Phosphorylase B"/>
    <property type="match status" value="1"/>
</dbReference>
<name>A0A2G5HMP3_CERBT</name>
<keyword evidence="7 14" id="KW-0808">Transferase</keyword>
<evidence type="ECO:0000256" key="13">
    <source>
        <dbReference type="ARBA" id="ARBA00056799"/>
    </source>
</evidence>
<feature type="region of interest" description="Disordered" evidence="15">
    <location>
        <begin position="126"/>
        <end position="176"/>
    </location>
</feature>
<gene>
    <name evidence="18" type="ORF">CB0940_05176</name>
    <name evidence="19" type="ORF">RHO25_007123</name>
</gene>
<dbReference type="Pfam" id="PF15924">
    <property type="entry name" value="ALG11_N"/>
    <property type="match status" value="1"/>
</dbReference>
<evidence type="ECO:0000256" key="12">
    <source>
        <dbReference type="ARBA" id="ARBA00045065"/>
    </source>
</evidence>
<keyword evidence="6 14" id="KW-0328">Glycosyltransferase</keyword>
<evidence type="ECO:0000256" key="3">
    <source>
        <dbReference type="ARBA" id="ARBA00009481"/>
    </source>
</evidence>
<evidence type="ECO:0000313" key="21">
    <source>
        <dbReference type="Proteomes" id="UP001302367"/>
    </source>
</evidence>
<evidence type="ECO:0000256" key="11">
    <source>
        <dbReference type="ARBA" id="ARBA00023136"/>
    </source>
</evidence>
<evidence type="ECO:0000256" key="2">
    <source>
        <dbReference type="ARBA" id="ARBA00004922"/>
    </source>
</evidence>
<comment type="function">
    <text evidence="13 14">GDP-Man:Man(3)GlcNAc(2)-PP-Dol alpha-1,2-mannosyltransferase that operates in the biosynthetic pathway of dolichol-linked oligosaccharides, the glycan precursors employed in protein asparagine (N)-glycosylation. The assembly of dolichol-linked oligosaccharides begins on the cytosolic side of the endoplasmic reticulum membrane and finishes in its lumen. The sequential addition of sugars to dolichol pyrophosphate produces dolichol-linked oligosaccharides containing fourteen sugars, including two GlcNAcs, nine mannoses and three glucoses. Once assembled, the oligosaccharide is transferred from the lipid to nascent proteins by oligosaccharyltransferases. Catalyzes, on the cytoplasmic face of the endoplasmic reticulum, the addition of the fourth and fifth mannose residues to the dolichol-linked oligosaccharide chain, to produce Man(5)GlcNAc(2)-PP-dolichol core oligosaccharide.</text>
</comment>
<evidence type="ECO:0000313" key="19">
    <source>
        <dbReference type="EMBL" id="WPB02487.1"/>
    </source>
</evidence>
<evidence type="ECO:0000256" key="9">
    <source>
        <dbReference type="ARBA" id="ARBA00022824"/>
    </source>
</evidence>
<keyword evidence="21" id="KW-1185">Reference proteome</keyword>
<dbReference type="OrthoDB" id="2276068at2759"/>
<dbReference type="AlphaFoldDB" id="A0A2G5HMP3"/>
<evidence type="ECO:0000259" key="16">
    <source>
        <dbReference type="Pfam" id="PF00534"/>
    </source>
</evidence>
<keyword evidence="10 14" id="KW-1133">Transmembrane helix</keyword>
<evidence type="ECO:0000256" key="4">
    <source>
        <dbReference type="ARBA" id="ARBA00012645"/>
    </source>
</evidence>
<evidence type="ECO:0000256" key="14">
    <source>
        <dbReference type="RuleBase" id="RU367051"/>
    </source>
</evidence>
<dbReference type="PANTHER" id="PTHR45919">
    <property type="entry name" value="GDP-MAN:MAN(3)GLCNAC(2)-PP-DOL ALPHA-1,2-MANNOSYLTRANSFERASE"/>
    <property type="match status" value="1"/>
</dbReference>
<comment type="pathway">
    <text evidence="2 14">Protein modification; protein glycosylation.</text>
</comment>
<dbReference type="UniPathway" id="UPA00378"/>
<dbReference type="PANTHER" id="PTHR45919:SF1">
    <property type="entry name" value="GDP-MAN:MAN(3)GLCNAC(2)-PP-DOL ALPHA-1,2-MANNOSYLTRANSFERASE"/>
    <property type="match status" value="1"/>
</dbReference>
<dbReference type="FunFam" id="3.40.50.2000:FF:000168">
    <property type="entry name" value="Alpha-1,2-mannosyltransferase (Alg11), putative"/>
    <property type="match status" value="1"/>
</dbReference>
<dbReference type="GO" id="GO:0006487">
    <property type="term" value="P:protein N-linked glycosylation"/>
    <property type="evidence" value="ECO:0007669"/>
    <property type="project" value="TreeGrafter"/>
</dbReference>
<protein>
    <recommendedName>
        <fullName evidence="5 14">GDP-Man:Man(3)GlcNAc(2)-PP-Dol alpha-1,2-mannosyltransferase</fullName>
        <ecNumber evidence="4 14">2.4.1.131</ecNumber>
    </recommendedName>
</protein>
<dbReference type="InterPro" id="IPR031814">
    <property type="entry name" value="ALG11_N"/>
</dbReference>
<dbReference type="Pfam" id="PF00534">
    <property type="entry name" value="Glycos_transf_1"/>
    <property type="match status" value="1"/>
</dbReference>